<dbReference type="InterPro" id="IPR000189">
    <property type="entry name" value="Transglyc_AS"/>
</dbReference>
<dbReference type="InterPro" id="IPR023346">
    <property type="entry name" value="Lysozyme-like_dom_sf"/>
</dbReference>
<dbReference type="GO" id="GO:0016020">
    <property type="term" value="C:membrane"/>
    <property type="evidence" value="ECO:0007669"/>
    <property type="project" value="InterPro"/>
</dbReference>
<proteinExistence type="inferred from homology"/>
<evidence type="ECO:0000256" key="1">
    <source>
        <dbReference type="ARBA" id="ARBA00007734"/>
    </source>
</evidence>
<dbReference type="Gene3D" id="1.10.530.10">
    <property type="match status" value="1"/>
</dbReference>
<dbReference type="SUPFAM" id="SSF53955">
    <property type="entry name" value="Lysozyme-like"/>
    <property type="match status" value="1"/>
</dbReference>
<accession>A0A2V2ZLX4</accession>
<comment type="similarity">
    <text evidence="1">Belongs to the transglycosylase Slt family.</text>
</comment>
<dbReference type="RefSeq" id="WP_110067604.1">
    <property type="nucleotide sequence ID" value="NZ_QGTW01000022.1"/>
</dbReference>
<dbReference type="CDD" id="cd00254">
    <property type="entry name" value="LT-like"/>
    <property type="match status" value="1"/>
</dbReference>
<dbReference type="GO" id="GO:0008933">
    <property type="term" value="F:peptidoglycan lytic transglycosylase activity"/>
    <property type="evidence" value="ECO:0007669"/>
    <property type="project" value="InterPro"/>
</dbReference>
<evidence type="ECO:0000313" key="3">
    <source>
        <dbReference type="EMBL" id="PWW19140.1"/>
    </source>
</evidence>
<reference evidence="3 4" key="1">
    <citation type="submission" date="2018-05" db="EMBL/GenBank/DDBJ databases">
        <title>Freshwater and sediment microbial communities from various areas in North America, analyzing microbe dynamics in response to fracking.</title>
        <authorList>
            <person name="Lamendella R."/>
        </authorList>
    </citation>
    <scope>NUCLEOTIDE SEQUENCE [LARGE SCALE GENOMIC DNA]</scope>
    <source>
        <strain evidence="3 4">15_TX</strain>
    </source>
</reference>
<dbReference type="OrthoDB" id="9815002at2"/>
<dbReference type="EMBL" id="QGTW01000022">
    <property type="protein sequence ID" value="PWW19140.1"/>
    <property type="molecule type" value="Genomic_DNA"/>
</dbReference>
<comment type="caution">
    <text evidence="3">The sequence shown here is derived from an EMBL/GenBank/DDBJ whole genome shotgun (WGS) entry which is preliminary data.</text>
</comment>
<sequence length="212" mass="22899">MNVNQMKIMLELQALQGFNHVKQNHNSSPLFQQLLTGLVPAGVQSSQVTGGLGTIASLEPYFNLTENNRLNAAALPPVKLTKIAGSSTGDFDDLIQKASDMFNVPIHLIKSVIKQESNFNPNAVSQAGASGLMQLMPETARGLGVKNIFDPAENIFGGVKYLRQMMDRYGDNIELALAAYNAGPGNVDKYGGVPPFKETLNYIKKITASFIA</sequence>
<dbReference type="InterPro" id="IPR008258">
    <property type="entry name" value="Transglycosylase_SLT_dom_1"/>
</dbReference>
<dbReference type="PANTHER" id="PTHR37423">
    <property type="entry name" value="SOLUBLE LYTIC MUREIN TRANSGLYCOSYLASE-RELATED"/>
    <property type="match status" value="1"/>
</dbReference>
<name>A0A2V2ZLX4_9BACI</name>
<gene>
    <name evidence="3" type="ORF">DFO73_12230</name>
</gene>
<dbReference type="PROSITE" id="PS00922">
    <property type="entry name" value="TRANSGLYCOSYLASE"/>
    <property type="match status" value="1"/>
</dbReference>
<organism evidence="3 4">
    <name type="scientific">Cytobacillus oceanisediminis</name>
    <dbReference type="NCBI Taxonomy" id="665099"/>
    <lineage>
        <taxon>Bacteria</taxon>
        <taxon>Bacillati</taxon>
        <taxon>Bacillota</taxon>
        <taxon>Bacilli</taxon>
        <taxon>Bacillales</taxon>
        <taxon>Bacillaceae</taxon>
        <taxon>Cytobacillus</taxon>
    </lineage>
</organism>
<dbReference type="Pfam" id="PF01464">
    <property type="entry name" value="SLT"/>
    <property type="match status" value="1"/>
</dbReference>
<evidence type="ECO:0000259" key="2">
    <source>
        <dbReference type="Pfam" id="PF01464"/>
    </source>
</evidence>
<dbReference type="AlphaFoldDB" id="A0A2V2ZLX4"/>
<evidence type="ECO:0000313" key="4">
    <source>
        <dbReference type="Proteomes" id="UP000247150"/>
    </source>
</evidence>
<dbReference type="GO" id="GO:0000270">
    <property type="term" value="P:peptidoglycan metabolic process"/>
    <property type="evidence" value="ECO:0007669"/>
    <property type="project" value="InterPro"/>
</dbReference>
<feature type="domain" description="Transglycosylase SLT" evidence="2">
    <location>
        <begin position="94"/>
        <end position="198"/>
    </location>
</feature>
<dbReference type="PANTHER" id="PTHR37423:SF2">
    <property type="entry name" value="MEMBRANE-BOUND LYTIC MUREIN TRANSGLYCOSYLASE C"/>
    <property type="match status" value="1"/>
</dbReference>
<protein>
    <submittedName>
        <fullName evidence="3">Transglycosylase-like protein with SLT domain</fullName>
    </submittedName>
</protein>
<dbReference type="Proteomes" id="UP000247150">
    <property type="component" value="Unassembled WGS sequence"/>
</dbReference>